<evidence type="ECO:0000313" key="1">
    <source>
        <dbReference type="EMBL" id="MDC0746431.1"/>
    </source>
</evidence>
<gene>
    <name evidence="1" type="ORF">POL67_34200</name>
</gene>
<protein>
    <submittedName>
        <fullName evidence="1">Uncharacterized protein</fullName>
    </submittedName>
</protein>
<sequence length="47" mass="5449">MWLHEPRLRPPPDRAHQLAIFDREREVGEFVVARGGEAVIERGLDVQ</sequence>
<dbReference type="RefSeq" id="WP_271924813.1">
    <property type="nucleotide sequence ID" value="NZ_JAQNDO010000001.1"/>
</dbReference>
<name>A0ABT5EXA7_9BACT</name>
<dbReference type="EMBL" id="JAQNDO010000001">
    <property type="protein sequence ID" value="MDC0746431.1"/>
    <property type="molecule type" value="Genomic_DNA"/>
</dbReference>
<dbReference type="Proteomes" id="UP001221411">
    <property type="component" value="Unassembled WGS sequence"/>
</dbReference>
<accession>A0ABT5EXA7</accession>
<reference evidence="1 2" key="1">
    <citation type="submission" date="2022-11" db="EMBL/GenBank/DDBJ databases">
        <title>Minimal conservation of predation-associated metabolite biosynthetic gene clusters underscores biosynthetic potential of Myxococcota including descriptions for ten novel species: Archangium lansinium sp. nov., Myxococcus landrumus sp. nov., Nannocystis bai.</title>
        <authorList>
            <person name="Ahearne A."/>
            <person name="Stevens C."/>
            <person name="Dowd S."/>
        </authorList>
    </citation>
    <scope>NUCLEOTIDE SEQUENCE [LARGE SCALE GENOMIC DNA]</scope>
    <source>
        <strain evidence="1 2">RJM3</strain>
    </source>
</reference>
<comment type="caution">
    <text evidence="1">The sequence shown here is derived from an EMBL/GenBank/DDBJ whole genome shotgun (WGS) entry which is preliminary data.</text>
</comment>
<proteinExistence type="predicted"/>
<keyword evidence="2" id="KW-1185">Reference proteome</keyword>
<organism evidence="1 2">
    <name type="scientific">Polyangium mundeleinium</name>
    <dbReference type="NCBI Taxonomy" id="2995306"/>
    <lineage>
        <taxon>Bacteria</taxon>
        <taxon>Pseudomonadati</taxon>
        <taxon>Myxococcota</taxon>
        <taxon>Polyangia</taxon>
        <taxon>Polyangiales</taxon>
        <taxon>Polyangiaceae</taxon>
        <taxon>Polyangium</taxon>
    </lineage>
</organism>
<evidence type="ECO:0000313" key="2">
    <source>
        <dbReference type="Proteomes" id="UP001221411"/>
    </source>
</evidence>